<feature type="compositionally biased region" description="Polar residues" evidence="1">
    <location>
        <begin position="135"/>
        <end position="144"/>
    </location>
</feature>
<feature type="region of interest" description="Disordered" evidence="1">
    <location>
        <begin position="1"/>
        <end position="24"/>
    </location>
</feature>
<sequence>MTSTYPKPLHFPNENDDEEEDEAPVNTLDALSRVDQALSDADAKFEEFLLQAIQTYKAYRKQCDDLISQRTSIIGDLSSSDPISAARYTGTNLDIPAVLFQEYGVLCSFKPVPKHPASPEPTLARDKYPCEPKSITISASSSNPTEPPNPRQQSRAARTAKHTAAIDEPHQPQPSRVLRGKRPAAEADLAAAPAVAAPPPSKRLHKLPQPQRQQYETIKTDLVTKEHYWVFDFGYDPASLYTLRCPSSTCNNPVFSKHPLLEERAARHFKSCGVNFRNTTDLVRRYARLVVSGRKGREVKRAWAKAHNLRLLAGDEAHLACENLD</sequence>
<reference evidence="2 3" key="1">
    <citation type="journal article" date="2024" name="IMA Fungus">
        <title>Apiospora arundinis, a panoply of carbohydrate-active enzymes and secondary metabolites.</title>
        <authorList>
            <person name="Sorensen T."/>
            <person name="Petersen C."/>
            <person name="Muurmann A.T."/>
            <person name="Christiansen J.V."/>
            <person name="Brundto M.L."/>
            <person name="Overgaard C.K."/>
            <person name="Boysen A.T."/>
            <person name="Wollenberg R.D."/>
            <person name="Larsen T.O."/>
            <person name="Sorensen J.L."/>
            <person name="Nielsen K.L."/>
            <person name="Sondergaard T.E."/>
        </authorList>
    </citation>
    <scope>NUCLEOTIDE SEQUENCE [LARGE SCALE GENOMIC DNA]</scope>
    <source>
        <strain evidence="2 3">AAU 773</strain>
    </source>
</reference>
<dbReference type="Proteomes" id="UP001390339">
    <property type="component" value="Unassembled WGS sequence"/>
</dbReference>
<accession>A0ABR2JIH0</accession>
<keyword evidence="3" id="KW-1185">Reference proteome</keyword>
<dbReference type="EMBL" id="JAPCWZ010000002">
    <property type="protein sequence ID" value="KAK8877602.1"/>
    <property type="molecule type" value="Genomic_DNA"/>
</dbReference>
<feature type="compositionally biased region" description="Low complexity" evidence="1">
    <location>
        <begin position="186"/>
        <end position="195"/>
    </location>
</feature>
<organism evidence="2 3">
    <name type="scientific">Apiospora arundinis</name>
    <dbReference type="NCBI Taxonomy" id="335852"/>
    <lineage>
        <taxon>Eukaryota</taxon>
        <taxon>Fungi</taxon>
        <taxon>Dikarya</taxon>
        <taxon>Ascomycota</taxon>
        <taxon>Pezizomycotina</taxon>
        <taxon>Sordariomycetes</taxon>
        <taxon>Xylariomycetidae</taxon>
        <taxon>Amphisphaeriales</taxon>
        <taxon>Apiosporaceae</taxon>
        <taxon>Apiospora</taxon>
    </lineage>
</organism>
<proteinExistence type="predicted"/>
<feature type="compositionally biased region" description="Acidic residues" evidence="1">
    <location>
        <begin position="14"/>
        <end position="23"/>
    </location>
</feature>
<evidence type="ECO:0000313" key="2">
    <source>
        <dbReference type="EMBL" id="KAK8877602.1"/>
    </source>
</evidence>
<evidence type="ECO:0000256" key="1">
    <source>
        <dbReference type="SAM" id="MobiDB-lite"/>
    </source>
</evidence>
<gene>
    <name evidence="2" type="ORF">PGQ11_002548</name>
</gene>
<protein>
    <submittedName>
        <fullName evidence="2">Uncharacterized protein</fullName>
    </submittedName>
</protein>
<name>A0ABR2JIH0_9PEZI</name>
<evidence type="ECO:0000313" key="3">
    <source>
        <dbReference type="Proteomes" id="UP001390339"/>
    </source>
</evidence>
<feature type="region of interest" description="Disordered" evidence="1">
    <location>
        <begin position="133"/>
        <end position="212"/>
    </location>
</feature>
<comment type="caution">
    <text evidence="2">The sequence shown here is derived from an EMBL/GenBank/DDBJ whole genome shotgun (WGS) entry which is preliminary data.</text>
</comment>